<evidence type="ECO:0000313" key="10">
    <source>
        <dbReference type="Proteomes" id="UP000798808"/>
    </source>
</evidence>
<dbReference type="Pfam" id="PF02687">
    <property type="entry name" value="FtsX"/>
    <property type="match status" value="2"/>
</dbReference>
<dbReference type="RefSeq" id="WP_155176211.1">
    <property type="nucleotide sequence ID" value="NZ_SMLW01000667.1"/>
</dbReference>
<evidence type="ECO:0000313" key="9">
    <source>
        <dbReference type="EMBL" id="MTI28562.1"/>
    </source>
</evidence>
<feature type="transmembrane region" description="Helical" evidence="6">
    <location>
        <begin position="439"/>
        <end position="463"/>
    </location>
</feature>
<comment type="caution">
    <text evidence="9">The sequence shown here is derived from an EMBL/GenBank/DDBJ whole genome shotgun (WGS) entry which is preliminary data.</text>
</comment>
<gene>
    <name evidence="9" type="ORF">E1163_26630</name>
</gene>
<protein>
    <submittedName>
        <fullName evidence="9">FtsX-like permease family protein</fullName>
    </submittedName>
</protein>
<accession>A0ABW9RWI3</accession>
<reference evidence="9 10" key="1">
    <citation type="submission" date="2019-02" db="EMBL/GenBank/DDBJ databases">
        <authorList>
            <person name="Goldberg S.R."/>
            <person name="Haltli B.A."/>
            <person name="Correa H."/>
            <person name="Russell K.G."/>
        </authorList>
    </citation>
    <scope>NUCLEOTIDE SEQUENCE [LARGE SCALE GENOMIC DNA]</scope>
    <source>
        <strain evidence="9 10">JCM 16186</strain>
    </source>
</reference>
<proteinExistence type="predicted"/>
<evidence type="ECO:0000256" key="2">
    <source>
        <dbReference type="ARBA" id="ARBA00022475"/>
    </source>
</evidence>
<feature type="transmembrane region" description="Helical" evidence="6">
    <location>
        <begin position="698"/>
        <end position="721"/>
    </location>
</feature>
<feature type="domain" description="MacB-like periplasmic core" evidence="8">
    <location>
        <begin position="452"/>
        <end position="637"/>
    </location>
</feature>
<sequence>MVKNYLKVAFRSILKSKVFSIVNVLGLAIGIAAFLLIVQYVNFELSYDRFIPQSENIYRVTLEQYLNNEMMTESAENYPGVGPAMLEEVPEVAGYARLYNMGYKNNLVITYEDAPNGPVMYKHRHFLYADSAFLPMFGYEMVKGNAATALAEPLSAVISEEYARMYFGEEEPIGKMLHLQDDDFNNELCKVTGVFKTLPANTHLKFDVLFSYETLYSRGDWAPARYNESWRRKDMYTYVKLNPGTDPEVVAQKLPGLISKYSPDLIEANREDVLKLQPITDIHLYSKLADEAEANGNGRNVYALALIAFFILLIAWVNYVNLSTAKAMERANEVGVRKALGAFKGQLMRQFLIESAIVNLAALLFSFIIIALVMPLFNQMSGLSLSFFQLFEGWFILYCLLIWVVGTLLTGLYPAFFLSSFRPVSVLKGKLRNSGRGALLRKSLVVFQFIASVALISGTIIVYNQLSYMRSMDIGMEIDQVLVVERPGVAPRDRQAFSSNIDVFREQLGQHPAVQGVSTSITIPGKKREYKAGVKRYGSPDDDAVTLRMNSMDYNFIDVFGMELLAGRTFSEQYPNDPDTSVIITNSAVKLLGFEKPEDAIGQTLVVPGYDWSAIVVGVVNDYHQESLQKAQDPIIFYCTLYGGEFYSMKVSTTNLDETIKHVEASWEKAFPGNPFSYFFLDDYFNRQYENEQKFGNLFASFSVLAIIVGCLGLFGLSAFTARQKTKEIGIRKVLGSSVNSIFFLLSKDFIKLIAIAIIIAIPLTYYGMTQWLNGFAYRDNIALWTFIVAGAAVILSALITVSFQTVKAARVNPVDSLRYE</sequence>
<keyword evidence="5 6" id="KW-0472">Membrane</keyword>
<dbReference type="InterPro" id="IPR050250">
    <property type="entry name" value="Macrolide_Exporter_MacB"/>
</dbReference>
<comment type="subcellular location">
    <subcellularLocation>
        <location evidence="1">Cell membrane</location>
        <topology evidence="1">Multi-pass membrane protein</topology>
    </subcellularLocation>
</comment>
<evidence type="ECO:0000256" key="3">
    <source>
        <dbReference type="ARBA" id="ARBA00022692"/>
    </source>
</evidence>
<evidence type="ECO:0000256" key="5">
    <source>
        <dbReference type="ARBA" id="ARBA00023136"/>
    </source>
</evidence>
<feature type="transmembrane region" description="Helical" evidence="6">
    <location>
        <begin position="301"/>
        <end position="320"/>
    </location>
</feature>
<evidence type="ECO:0000259" key="8">
    <source>
        <dbReference type="Pfam" id="PF12704"/>
    </source>
</evidence>
<dbReference type="EMBL" id="SMLW01000667">
    <property type="protein sequence ID" value="MTI28562.1"/>
    <property type="molecule type" value="Genomic_DNA"/>
</dbReference>
<keyword evidence="4 6" id="KW-1133">Transmembrane helix</keyword>
<organism evidence="9 10">
    <name type="scientific">Fulvivirga kasyanovii</name>
    <dbReference type="NCBI Taxonomy" id="396812"/>
    <lineage>
        <taxon>Bacteria</taxon>
        <taxon>Pseudomonadati</taxon>
        <taxon>Bacteroidota</taxon>
        <taxon>Cytophagia</taxon>
        <taxon>Cytophagales</taxon>
        <taxon>Fulvivirgaceae</taxon>
        <taxon>Fulvivirga</taxon>
    </lineage>
</organism>
<dbReference type="InterPro" id="IPR025857">
    <property type="entry name" value="MacB_PCD"/>
</dbReference>
<dbReference type="Pfam" id="PF12704">
    <property type="entry name" value="MacB_PCD"/>
    <property type="match status" value="2"/>
</dbReference>
<feature type="domain" description="MacB-like periplasmic core" evidence="8">
    <location>
        <begin position="20"/>
        <end position="254"/>
    </location>
</feature>
<evidence type="ECO:0000256" key="1">
    <source>
        <dbReference type="ARBA" id="ARBA00004651"/>
    </source>
</evidence>
<feature type="domain" description="ABC3 transporter permease C-terminal" evidence="7">
    <location>
        <begin position="701"/>
        <end position="814"/>
    </location>
</feature>
<name>A0ABW9RWI3_9BACT</name>
<keyword evidence="3 6" id="KW-0812">Transmembrane</keyword>
<evidence type="ECO:0000256" key="6">
    <source>
        <dbReference type="SAM" id="Phobius"/>
    </source>
</evidence>
<keyword evidence="10" id="KW-1185">Reference proteome</keyword>
<feature type="domain" description="ABC3 transporter permease C-terminal" evidence="7">
    <location>
        <begin position="306"/>
        <end position="420"/>
    </location>
</feature>
<evidence type="ECO:0000259" key="7">
    <source>
        <dbReference type="Pfam" id="PF02687"/>
    </source>
</evidence>
<dbReference type="Proteomes" id="UP000798808">
    <property type="component" value="Unassembled WGS sequence"/>
</dbReference>
<feature type="transmembrane region" description="Helical" evidence="6">
    <location>
        <begin position="351"/>
        <end position="374"/>
    </location>
</feature>
<feature type="transmembrane region" description="Helical" evidence="6">
    <location>
        <begin position="742"/>
        <end position="762"/>
    </location>
</feature>
<feature type="transmembrane region" description="Helical" evidence="6">
    <location>
        <begin position="21"/>
        <end position="41"/>
    </location>
</feature>
<evidence type="ECO:0000256" key="4">
    <source>
        <dbReference type="ARBA" id="ARBA00022989"/>
    </source>
</evidence>
<dbReference type="InterPro" id="IPR003838">
    <property type="entry name" value="ABC3_permease_C"/>
</dbReference>
<keyword evidence="2" id="KW-1003">Cell membrane</keyword>
<feature type="transmembrane region" description="Helical" evidence="6">
    <location>
        <begin position="782"/>
        <end position="804"/>
    </location>
</feature>
<dbReference type="PANTHER" id="PTHR30572:SF18">
    <property type="entry name" value="ABC-TYPE MACROLIDE FAMILY EXPORT SYSTEM PERMEASE COMPONENT 2"/>
    <property type="match status" value="1"/>
</dbReference>
<feature type="transmembrane region" description="Helical" evidence="6">
    <location>
        <begin position="394"/>
        <end position="418"/>
    </location>
</feature>
<dbReference type="PANTHER" id="PTHR30572">
    <property type="entry name" value="MEMBRANE COMPONENT OF TRANSPORTER-RELATED"/>
    <property type="match status" value="1"/>
</dbReference>